<feature type="region of interest" description="Disordered" evidence="1">
    <location>
        <begin position="1"/>
        <end position="22"/>
    </location>
</feature>
<gene>
    <name evidence="2" type="ORF">OESDEN_15274</name>
</gene>
<keyword evidence="3" id="KW-1185">Reference proteome</keyword>
<evidence type="ECO:0000256" key="1">
    <source>
        <dbReference type="SAM" id="MobiDB-lite"/>
    </source>
</evidence>
<reference evidence="2 3" key="1">
    <citation type="submission" date="2014-03" db="EMBL/GenBank/DDBJ databases">
        <title>Draft genome of the hookworm Oesophagostomum dentatum.</title>
        <authorList>
            <person name="Mitreva M."/>
        </authorList>
    </citation>
    <scope>NUCLEOTIDE SEQUENCE [LARGE SCALE GENOMIC DNA]</scope>
    <source>
        <strain evidence="2 3">OD-Hann</strain>
    </source>
</reference>
<dbReference type="EMBL" id="KN565781">
    <property type="protein sequence ID" value="KHJ85005.1"/>
    <property type="molecule type" value="Genomic_DNA"/>
</dbReference>
<dbReference type="Proteomes" id="UP000053660">
    <property type="component" value="Unassembled WGS sequence"/>
</dbReference>
<proteinExistence type="predicted"/>
<evidence type="ECO:0000313" key="3">
    <source>
        <dbReference type="Proteomes" id="UP000053660"/>
    </source>
</evidence>
<dbReference type="AlphaFoldDB" id="A0A0B1SP70"/>
<sequence length="143" mass="16124">MSSAKFGSKKRTSTPANLPTTSTTVLLDSSNEQQMLTVIKLLDALDILETRPVEINRMGMYRYDALKKAPLLRQNPTYGSVRIRRSMTVEERNGDKELRREAHELNEKKGNGEKIYVVYRGQIVKACDIPTIQATVSKNVQAP</sequence>
<dbReference type="OrthoDB" id="5865895at2759"/>
<organism evidence="2 3">
    <name type="scientific">Oesophagostomum dentatum</name>
    <name type="common">Nodular worm</name>
    <dbReference type="NCBI Taxonomy" id="61180"/>
    <lineage>
        <taxon>Eukaryota</taxon>
        <taxon>Metazoa</taxon>
        <taxon>Ecdysozoa</taxon>
        <taxon>Nematoda</taxon>
        <taxon>Chromadorea</taxon>
        <taxon>Rhabditida</taxon>
        <taxon>Rhabditina</taxon>
        <taxon>Rhabditomorpha</taxon>
        <taxon>Strongyloidea</taxon>
        <taxon>Strongylidae</taxon>
        <taxon>Oesophagostomum</taxon>
    </lineage>
</organism>
<evidence type="ECO:0000313" key="2">
    <source>
        <dbReference type="EMBL" id="KHJ85005.1"/>
    </source>
</evidence>
<protein>
    <submittedName>
        <fullName evidence="2">Uncharacterized protein</fullName>
    </submittedName>
</protein>
<feature type="compositionally biased region" description="Polar residues" evidence="1">
    <location>
        <begin position="13"/>
        <end position="22"/>
    </location>
</feature>
<accession>A0A0B1SP70</accession>
<name>A0A0B1SP70_OESDE</name>